<accession>A0A412N783</accession>
<dbReference type="Gene3D" id="3.90.550.10">
    <property type="entry name" value="Spore Coat Polysaccharide Biosynthesis Protein SpsA, Chain A"/>
    <property type="match status" value="1"/>
</dbReference>
<keyword evidence="3" id="KW-0479">Metal-binding</keyword>
<gene>
    <name evidence="4" type="ORF">DWX38_06690</name>
</gene>
<proteinExistence type="predicted"/>
<evidence type="ECO:0000256" key="2">
    <source>
        <dbReference type="ARBA" id="ARBA00022679"/>
    </source>
</evidence>
<dbReference type="Pfam" id="PF01501">
    <property type="entry name" value="Glyco_transf_8"/>
    <property type="match status" value="1"/>
</dbReference>
<dbReference type="GO" id="GO:0016757">
    <property type="term" value="F:glycosyltransferase activity"/>
    <property type="evidence" value="ECO:0007669"/>
    <property type="project" value="UniProtKB-KW"/>
</dbReference>
<dbReference type="SUPFAM" id="SSF53448">
    <property type="entry name" value="Nucleotide-diphospho-sugar transferases"/>
    <property type="match status" value="1"/>
</dbReference>
<dbReference type="PANTHER" id="PTHR13778:SF47">
    <property type="entry name" value="LIPOPOLYSACCHARIDE 1,3-GALACTOSYLTRANSFERASE"/>
    <property type="match status" value="1"/>
</dbReference>
<dbReference type="GeneID" id="61677703"/>
<keyword evidence="1" id="KW-0328">Glycosyltransferase</keyword>
<dbReference type="InterPro" id="IPR002495">
    <property type="entry name" value="Glyco_trans_8"/>
</dbReference>
<sequence>MDIVCCTDNNYIKYCCVMLTSLLENNKEENITIHILGDNLTSDSQNTITSIVEEKYNQHLCLYAVDRKLVVDFPNMGSYVSLTTYYKLFITSILPSSLHKVLYLDCDLIIVHSVKSLWDCDLTGKPLAAVKDAHKGMEIHCALLDIDCIRYGYFNAGVMLLNLDYLREVGFEKKAVDYVTENSNRLTFHEQDVFNGLFYKQVIHLPYRYNLHDRLYRRQRYIDAETLPIVKEELKSPVIIHFSSGKKPWTSRCLHPCRYLYLRYLDMTIWKGERPDMSWKERLWRWNRHLASCLYLANGYRKQY</sequence>
<dbReference type="Proteomes" id="UP000285159">
    <property type="component" value="Unassembled WGS sequence"/>
</dbReference>
<evidence type="ECO:0000313" key="5">
    <source>
        <dbReference type="Proteomes" id="UP000285159"/>
    </source>
</evidence>
<dbReference type="GO" id="GO:0046872">
    <property type="term" value="F:metal ion binding"/>
    <property type="evidence" value="ECO:0007669"/>
    <property type="project" value="UniProtKB-KW"/>
</dbReference>
<protein>
    <submittedName>
        <fullName evidence="4">Glycosyltransferase family 8 protein</fullName>
    </submittedName>
</protein>
<dbReference type="InterPro" id="IPR029044">
    <property type="entry name" value="Nucleotide-diphossugar_trans"/>
</dbReference>
<dbReference type="AlphaFoldDB" id="A0A412N783"/>
<evidence type="ECO:0000256" key="3">
    <source>
        <dbReference type="ARBA" id="ARBA00022723"/>
    </source>
</evidence>
<reference evidence="4 5" key="1">
    <citation type="submission" date="2018-08" db="EMBL/GenBank/DDBJ databases">
        <title>A genome reference for cultivated species of the human gut microbiota.</title>
        <authorList>
            <person name="Zou Y."/>
            <person name="Xue W."/>
            <person name="Luo G."/>
        </authorList>
    </citation>
    <scope>NUCLEOTIDE SEQUENCE [LARGE SCALE GENOMIC DNA]</scope>
    <source>
        <strain evidence="4 5">AF19-1AC</strain>
    </source>
</reference>
<dbReference type="EMBL" id="QRWP01000004">
    <property type="protein sequence ID" value="RGT34046.1"/>
    <property type="molecule type" value="Genomic_DNA"/>
</dbReference>
<name>A0A412N783_9BACE</name>
<dbReference type="CDD" id="cd04194">
    <property type="entry name" value="GT8_A4GalT_like"/>
    <property type="match status" value="1"/>
</dbReference>
<dbReference type="InterPro" id="IPR050748">
    <property type="entry name" value="Glycosyltrans_8_dom-fam"/>
</dbReference>
<evidence type="ECO:0000256" key="1">
    <source>
        <dbReference type="ARBA" id="ARBA00022676"/>
    </source>
</evidence>
<comment type="caution">
    <text evidence="4">The sequence shown here is derived from an EMBL/GenBank/DDBJ whole genome shotgun (WGS) entry which is preliminary data.</text>
</comment>
<evidence type="ECO:0000313" key="4">
    <source>
        <dbReference type="EMBL" id="RGT34046.1"/>
    </source>
</evidence>
<organism evidence="4 5">
    <name type="scientific">Bacteroides clarus</name>
    <dbReference type="NCBI Taxonomy" id="626929"/>
    <lineage>
        <taxon>Bacteria</taxon>
        <taxon>Pseudomonadati</taxon>
        <taxon>Bacteroidota</taxon>
        <taxon>Bacteroidia</taxon>
        <taxon>Bacteroidales</taxon>
        <taxon>Bacteroidaceae</taxon>
        <taxon>Bacteroides</taxon>
    </lineage>
</organism>
<dbReference type="PANTHER" id="PTHR13778">
    <property type="entry name" value="GLYCOSYLTRANSFERASE 8 DOMAIN-CONTAINING PROTEIN"/>
    <property type="match status" value="1"/>
</dbReference>
<keyword evidence="2 4" id="KW-0808">Transferase</keyword>
<dbReference type="RefSeq" id="WP_118467505.1">
    <property type="nucleotide sequence ID" value="NZ_CABIZW010000003.1"/>
</dbReference>